<organismHost>
    <name type="scientific">Homo sapiens</name>
    <name type="common">Human</name>
    <dbReference type="NCBI Taxonomy" id="9606"/>
</organismHost>
<evidence type="ECO:0000313" key="1">
    <source>
        <dbReference type="EMBL" id="AAZ91590.1"/>
    </source>
</evidence>
<sequence length="108" mass="12144">WCHSIFHLVPCNCTSKIEARNGWPKAKHWAICQQIKSKHSQISVKNWEKEGKITKIGPGKSISHSSICHKKDGQYQAEITVCSLGTQYYDLKTSGEAISWIPHPAGQK</sequence>
<accession>Q3S7R6</accession>
<gene>
    <name evidence="1" type="primary">pol</name>
</gene>
<dbReference type="Gene3D" id="3.10.10.10">
    <property type="entry name" value="HIV Type 1 Reverse Transcriptase, subunit A, domain 1"/>
    <property type="match status" value="1"/>
</dbReference>
<reference evidence="1" key="1">
    <citation type="submission" date="2005-08" db="EMBL/GenBank/DDBJ databases">
        <title>Genomic Diversity of HIV-1 subtypes in Northern Kenya.</title>
        <authorList>
            <person name="Khamadi S.A."/>
            <person name="Ochieng W."/>
            <person name="Lihana R.W."/>
            <person name="Kiptoo M.K."/>
            <person name="Kinyua J.G."/>
            <person name="Lagat N."/>
            <person name="Muriuki J."/>
            <person name="Mwangi J."/>
            <person name="Pelle R."/>
            <person name="Muigai A."/>
            <person name="Carter J."/>
            <person name="Yamada R."/>
            <person name="Mpoke S."/>
        </authorList>
    </citation>
    <scope>NUCLEOTIDE SEQUENCE</scope>
    <source>
        <strain evidence="1">MYDH018</strain>
    </source>
</reference>
<name>Q3S7R6_HV1</name>
<dbReference type="EMBL" id="DQ155064">
    <property type="protein sequence ID" value="AAZ91590.1"/>
    <property type="molecule type" value="Genomic_DNA"/>
</dbReference>
<proteinExistence type="predicted"/>
<feature type="non-terminal residue" evidence="1">
    <location>
        <position position="1"/>
    </location>
</feature>
<protein>
    <submittedName>
        <fullName evidence="1">Pol protein</fullName>
    </submittedName>
</protein>
<organism evidence="1">
    <name type="scientific">Human immunodeficiency virus type 1</name>
    <name type="common">HIV-1</name>
    <dbReference type="NCBI Taxonomy" id="11676"/>
    <lineage>
        <taxon>Viruses</taxon>
        <taxon>Riboviria</taxon>
        <taxon>Pararnavirae</taxon>
        <taxon>Artverviricota</taxon>
        <taxon>Revtraviricetes</taxon>
        <taxon>Ortervirales</taxon>
        <taxon>Retroviridae</taxon>
        <taxon>Orthoretrovirinae</taxon>
        <taxon>Lentivirus</taxon>
        <taxon>Lentivirus humimdef1</taxon>
    </lineage>
</organism>
<feature type="non-terminal residue" evidence="1">
    <location>
        <position position="108"/>
    </location>
</feature>